<dbReference type="Proteomes" id="UP000325529">
    <property type="component" value="Chromosome"/>
</dbReference>
<dbReference type="SUPFAM" id="SSF52172">
    <property type="entry name" value="CheY-like"/>
    <property type="match status" value="1"/>
</dbReference>
<dbReference type="InterPro" id="IPR005561">
    <property type="entry name" value="ANTAR"/>
</dbReference>
<evidence type="ECO:0000256" key="1">
    <source>
        <dbReference type="ARBA" id="ARBA00022679"/>
    </source>
</evidence>
<dbReference type="Pfam" id="PF13185">
    <property type="entry name" value="GAF_2"/>
    <property type="match status" value="1"/>
</dbReference>
<keyword evidence="4" id="KW-0804">Transcription</keyword>
<dbReference type="AlphaFoldDB" id="A0A5J6GGH8"/>
<dbReference type="GO" id="GO:0003723">
    <property type="term" value="F:RNA binding"/>
    <property type="evidence" value="ECO:0007669"/>
    <property type="project" value="InterPro"/>
</dbReference>
<dbReference type="InterPro" id="IPR003018">
    <property type="entry name" value="GAF"/>
</dbReference>
<dbReference type="OrthoDB" id="3683444at2"/>
<dbReference type="InterPro" id="IPR036388">
    <property type="entry name" value="WH-like_DNA-bd_sf"/>
</dbReference>
<organism evidence="7 8">
    <name type="scientific">Streptomyces kanamyceticus</name>
    <dbReference type="NCBI Taxonomy" id="1967"/>
    <lineage>
        <taxon>Bacteria</taxon>
        <taxon>Bacillati</taxon>
        <taxon>Actinomycetota</taxon>
        <taxon>Actinomycetes</taxon>
        <taxon>Kitasatosporales</taxon>
        <taxon>Streptomycetaceae</taxon>
        <taxon>Streptomyces</taxon>
    </lineage>
</organism>
<name>A0A5J6GGH8_STRKN</name>
<dbReference type="InterPro" id="IPR011006">
    <property type="entry name" value="CheY-like_superfamily"/>
</dbReference>
<protein>
    <submittedName>
        <fullName evidence="7">ANTAR domain-containing protein</fullName>
    </submittedName>
</protein>
<dbReference type="PROSITE" id="PS50921">
    <property type="entry name" value="ANTAR"/>
    <property type="match status" value="1"/>
</dbReference>
<dbReference type="Pfam" id="PF03861">
    <property type="entry name" value="ANTAR"/>
    <property type="match status" value="1"/>
</dbReference>
<dbReference type="InterPro" id="IPR012074">
    <property type="entry name" value="GAF_ANTAR"/>
</dbReference>
<dbReference type="RefSeq" id="WP_055557127.1">
    <property type="nucleotide sequence ID" value="NZ_CP023699.1"/>
</dbReference>
<feature type="region of interest" description="Disordered" evidence="5">
    <location>
        <begin position="226"/>
        <end position="245"/>
    </location>
</feature>
<evidence type="ECO:0000256" key="3">
    <source>
        <dbReference type="ARBA" id="ARBA00023015"/>
    </source>
</evidence>
<reference evidence="7 8" key="1">
    <citation type="submission" date="2017-09" db="EMBL/GenBank/DDBJ databases">
        <authorList>
            <person name="Lee N."/>
            <person name="Cho B.-K."/>
        </authorList>
    </citation>
    <scope>NUCLEOTIDE SEQUENCE [LARGE SCALE GENOMIC DNA]</scope>
    <source>
        <strain evidence="7 8">ATCC 12853</strain>
    </source>
</reference>
<dbReference type="PIRSF" id="PIRSF036625">
    <property type="entry name" value="GAF_ANTAR"/>
    <property type="match status" value="1"/>
</dbReference>
<evidence type="ECO:0000259" key="6">
    <source>
        <dbReference type="PROSITE" id="PS50921"/>
    </source>
</evidence>
<dbReference type="KEGG" id="ska:CP970_20670"/>
<dbReference type="InterPro" id="IPR029016">
    <property type="entry name" value="GAF-like_dom_sf"/>
</dbReference>
<gene>
    <name evidence="7" type="ORF">CP970_20670</name>
</gene>
<feature type="domain" description="ANTAR" evidence="6">
    <location>
        <begin position="170"/>
        <end position="231"/>
    </location>
</feature>
<evidence type="ECO:0000256" key="5">
    <source>
        <dbReference type="SAM" id="MobiDB-lite"/>
    </source>
</evidence>
<keyword evidence="2" id="KW-0418">Kinase</keyword>
<dbReference type="Gene3D" id="1.10.10.10">
    <property type="entry name" value="Winged helix-like DNA-binding domain superfamily/Winged helix DNA-binding domain"/>
    <property type="match status" value="1"/>
</dbReference>
<proteinExistence type="predicted"/>
<dbReference type="SMART" id="SM01012">
    <property type="entry name" value="ANTAR"/>
    <property type="match status" value="1"/>
</dbReference>
<evidence type="ECO:0000313" key="8">
    <source>
        <dbReference type="Proteomes" id="UP000325529"/>
    </source>
</evidence>
<dbReference type="Gene3D" id="3.30.450.40">
    <property type="match status" value="1"/>
</dbReference>
<evidence type="ECO:0000256" key="4">
    <source>
        <dbReference type="ARBA" id="ARBA00023163"/>
    </source>
</evidence>
<evidence type="ECO:0000256" key="2">
    <source>
        <dbReference type="ARBA" id="ARBA00022777"/>
    </source>
</evidence>
<dbReference type="SUPFAM" id="SSF55781">
    <property type="entry name" value="GAF domain-like"/>
    <property type="match status" value="1"/>
</dbReference>
<sequence>MRPEQQLADVFVALARGTEESPDVPGTLSVLAHHSPRLLDARAASVVYVPGGREAPQVVGSDPEVTLLERDAVERGEGPAHDCLRQGRCPRLVGLADPAARWRWPHYAPQAVALGYNRVAVHPLRGRGGVTGALLLLSSEAAGPVDPDMLELGQSMADFTAVTLERVREAEQSRTLTVQLERALISRVIIEQAKGVLAAHRRVTMDEAFDVLRKYARSRRRQLSEVSREVVEGQADPELTGPIEG</sequence>
<dbReference type="GO" id="GO:0016301">
    <property type="term" value="F:kinase activity"/>
    <property type="evidence" value="ECO:0007669"/>
    <property type="project" value="UniProtKB-KW"/>
</dbReference>
<evidence type="ECO:0000313" key="7">
    <source>
        <dbReference type="EMBL" id="QEU93005.1"/>
    </source>
</evidence>
<keyword evidence="8" id="KW-1185">Reference proteome</keyword>
<dbReference type="EMBL" id="CP023699">
    <property type="protein sequence ID" value="QEU93005.1"/>
    <property type="molecule type" value="Genomic_DNA"/>
</dbReference>
<keyword evidence="3" id="KW-0805">Transcription regulation</keyword>
<accession>A0A5J6GGH8</accession>
<keyword evidence="1" id="KW-0808">Transferase</keyword>